<evidence type="ECO:0000259" key="3">
    <source>
        <dbReference type="Pfam" id="PF25023"/>
    </source>
</evidence>
<accession>A0A0P9S360</accession>
<dbReference type="InterPro" id="IPR050708">
    <property type="entry name" value="T6SS_VgrG/RHS"/>
</dbReference>
<sequence length="387" mass="42567">MPESALADEVGSLAFLLAVQHEITRPELRFYHRLPQVMFMSSASPVVLCTYHYDATDRLADCSPAWQGSARFFYQQNRLATQIQGQIQHTLLRTDEHLLAHLSVENNQNDCLLLATDQQQSVIAAQGLAFAYTPYGHRYPSGPASLPGFTGQRLDPITGHYLLGNGYRAFNPVLMRFNSPDSLSPFGEGGLNAYAYCEEDPVNRVDPGGHLPTFLVKILKRASSVKKRLLGRKVSQDSLSSPLLYPVESFGSTQVTTSTNSVSSHISASGVIDGSQFVAPPPRPPKKGLPSNVPPPIPPKKGPPSNAPPSVPTRKSYLRIEGEDVDIHEAKRRLDELVLTNESYIGTGDVVPYVVRNNLDYYRRAVKRLRGGSGTIEKRAGASNRFR</sequence>
<dbReference type="AlphaFoldDB" id="A0A0P9S360"/>
<dbReference type="PANTHER" id="PTHR32305:SF15">
    <property type="entry name" value="PROTEIN RHSA-RELATED"/>
    <property type="match status" value="1"/>
</dbReference>
<dbReference type="Gene3D" id="2.180.10.10">
    <property type="entry name" value="RHS repeat-associated core"/>
    <property type="match status" value="1"/>
</dbReference>
<dbReference type="InterPro" id="IPR056823">
    <property type="entry name" value="TEN-like_YD-shell"/>
</dbReference>
<dbReference type="InterPro" id="IPR022385">
    <property type="entry name" value="Rhs_assc_core"/>
</dbReference>
<proteinExistence type="predicted"/>
<dbReference type="SUPFAM" id="SSF56399">
    <property type="entry name" value="ADP-ribosylation"/>
    <property type="match status" value="1"/>
</dbReference>
<dbReference type="PATRIC" id="fig|264450.4.peg.990"/>
<evidence type="ECO:0000313" key="5">
    <source>
        <dbReference type="Proteomes" id="UP000050381"/>
    </source>
</evidence>
<gene>
    <name evidence="4" type="ORF">ALO79_00827</name>
</gene>
<evidence type="ECO:0000313" key="4">
    <source>
        <dbReference type="EMBL" id="KPW92059.1"/>
    </source>
</evidence>
<protein>
    <submittedName>
        <fullName evidence="4">YD repeat protein</fullName>
    </submittedName>
</protein>
<feature type="domain" description="Teneurin-like YD-shell" evidence="3">
    <location>
        <begin position="50"/>
        <end position="181"/>
    </location>
</feature>
<dbReference type="NCBIfam" id="TIGR03696">
    <property type="entry name" value="Rhs_assc_core"/>
    <property type="match status" value="1"/>
</dbReference>
<keyword evidence="1" id="KW-0677">Repeat</keyword>
<name>A0A0P9S360_PSESX</name>
<reference evidence="4 5" key="1">
    <citation type="submission" date="2015-09" db="EMBL/GenBank/DDBJ databases">
        <title>Genome announcement of multiple Pseudomonas syringae strains.</title>
        <authorList>
            <person name="Thakur S."/>
            <person name="Wang P.W."/>
            <person name="Gong Y."/>
            <person name="Weir B.S."/>
            <person name="Guttman D.S."/>
        </authorList>
    </citation>
    <scope>NUCLEOTIDE SEQUENCE [LARGE SCALE GENOMIC DNA]</scope>
    <source>
        <strain evidence="4 5">ICMP9419</strain>
    </source>
</reference>
<feature type="compositionally biased region" description="Pro residues" evidence="2">
    <location>
        <begin position="292"/>
        <end position="311"/>
    </location>
</feature>
<dbReference type="EMBL" id="LJQD01000420">
    <property type="protein sequence ID" value="KPW92059.1"/>
    <property type="molecule type" value="Genomic_DNA"/>
</dbReference>
<feature type="region of interest" description="Disordered" evidence="2">
    <location>
        <begin position="273"/>
        <end position="316"/>
    </location>
</feature>
<evidence type="ECO:0000256" key="2">
    <source>
        <dbReference type="SAM" id="MobiDB-lite"/>
    </source>
</evidence>
<organism evidence="4 5">
    <name type="scientific">Pseudomonas syringae pv. castaneae</name>
    <dbReference type="NCBI Taxonomy" id="264450"/>
    <lineage>
        <taxon>Bacteria</taxon>
        <taxon>Pseudomonadati</taxon>
        <taxon>Pseudomonadota</taxon>
        <taxon>Gammaproteobacteria</taxon>
        <taxon>Pseudomonadales</taxon>
        <taxon>Pseudomonadaceae</taxon>
        <taxon>Pseudomonas</taxon>
        <taxon>Pseudomonas syringae</taxon>
    </lineage>
</organism>
<comment type="caution">
    <text evidence="4">The sequence shown here is derived from an EMBL/GenBank/DDBJ whole genome shotgun (WGS) entry which is preliminary data.</text>
</comment>
<dbReference type="Pfam" id="PF25023">
    <property type="entry name" value="TEN_YD-shell"/>
    <property type="match status" value="1"/>
</dbReference>
<evidence type="ECO:0000256" key="1">
    <source>
        <dbReference type="ARBA" id="ARBA00022737"/>
    </source>
</evidence>
<dbReference type="Proteomes" id="UP000050381">
    <property type="component" value="Unassembled WGS sequence"/>
</dbReference>
<dbReference type="PANTHER" id="PTHR32305">
    <property type="match status" value="1"/>
</dbReference>